<evidence type="ECO:0000256" key="5">
    <source>
        <dbReference type="ARBA" id="ARBA00022734"/>
    </source>
</evidence>
<dbReference type="Pfam" id="PF08016">
    <property type="entry name" value="PKD_channel"/>
    <property type="match status" value="1"/>
</dbReference>
<keyword evidence="20" id="KW-1185">Reference proteome</keyword>
<evidence type="ECO:0000313" key="19">
    <source>
        <dbReference type="Ensembl" id="ENSMMDP00005033231.1"/>
    </source>
</evidence>
<accession>A0A667ZK64</accession>
<dbReference type="SUPFAM" id="SSF56436">
    <property type="entry name" value="C-type lectin-like"/>
    <property type="match status" value="1"/>
</dbReference>
<dbReference type="Proteomes" id="UP000472263">
    <property type="component" value="Chromosome 21"/>
</dbReference>
<dbReference type="InterPro" id="IPR046791">
    <property type="entry name" value="Polycystin_dom"/>
</dbReference>
<dbReference type="Pfam" id="PF01825">
    <property type="entry name" value="GPS"/>
    <property type="match status" value="1"/>
</dbReference>
<dbReference type="GO" id="GO:0016020">
    <property type="term" value="C:membrane"/>
    <property type="evidence" value="ECO:0007669"/>
    <property type="project" value="UniProtKB-SubCell"/>
</dbReference>
<dbReference type="GO" id="GO:0005509">
    <property type="term" value="F:calcium ion binding"/>
    <property type="evidence" value="ECO:0007669"/>
    <property type="project" value="InterPro"/>
</dbReference>
<keyword evidence="3 14" id="KW-0812">Transmembrane</keyword>
<dbReference type="Ensembl" id="ENSMMDT00005033969.1">
    <property type="protein sequence ID" value="ENSMMDP00005033231.1"/>
    <property type="gene ID" value="ENSMMDG00005015629.1"/>
</dbReference>
<comment type="similarity">
    <text evidence="2">Belongs to the polycystin family.</text>
</comment>
<reference evidence="19" key="1">
    <citation type="submission" date="2019-06" db="EMBL/GenBank/DDBJ databases">
        <authorList>
            <consortium name="Wellcome Sanger Institute Data Sharing"/>
        </authorList>
    </citation>
    <scope>NUCLEOTIDE SEQUENCE [LARGE SCALE GENOMIC DNA]</scope>
</reference>
<evidence type="ECO:0000256" key="12">
    <source>
        <dbReference type="PROSITE-ProRule" id="PRU00152"/>
    </source>
</evidence>
<keyword evidence="7 14" id="KW-1133">Transmembrane helix</keyword>
<feature type="transmembrane region" description="Helical" evidence="14">
    <location>
        <begin position="769"/>
        <end position="791"/>
    </location>
</feature>
<comment type="subcellular location">
    <subcellularLocation>
        <location evidence="1">Membrane</location>
        <topology evidence="1">Multi-pass membrane protein</topology>
    </subcellularLocation>
</comment>
<dbReference type="SMART" id="SM00034">
    <property type="entry name" value="CLECT"/>
    <property type="match status" value="1"/>
</dbReference>
<dbReference type="InterPro" id="IPR036392">
    <property type="entry name" value="PLAT/LH2_dom_sf"/>
</dbReference>
<dbReference type="GeneTree" id="ENSGT00940000164905"/>
<dbReference type="InterPro" id="IPR013122">
    <property type="entry name" value="PKD1_2_channel"/>
</dbReference>
<dbReference type="Pfam" id="PF01477">
    <property type="entry name" value="PLAT"/>
    <property type="match status" value="1"/>
</dbReference>
<evidence type="ECO:0000256" key="1">
    <source>
        <dbReference type="ARBA" id="ARBA00004141"/>
    </source>
</evidence>
<dbReference type="InterPro" id="IPR046338">
    <property type="entry name" value="GAIN_dom_sf"/>
</dbReference>
<reference evidence="19" key="2">
    <citation type="submission" date="2025-08" db="UniProtKB">
        <authorList>
            <consortium name="Ensembl"/>
        </authorList>
    </citation>
    <scope>IDENTIFICATION</scope>
</reference>
<feature type="transmembrane region" description="Helical" evidence="14">
    <location>
        <begin position="981"/>
        <end position="1004"/>
    </location>
</feature>
<proteinExistence type="inferred from homology"/>
<evidence type="ECO:0000256" key="6">
    <source>
        <dbReference type="ARBA" id="ARBA00022737"/>
    </source>
</evidence>
<dbReference type="PROSITE" id="PS51257">
    <property type="entry name" value="PROKAR_LIPOPROTEIN"/>
    <property type="match status" value="1"/>
</dbReference>
<dbReference type="PROSITE" id="PS50041">
    <property type="entry name" value="C_TYPE_LECTIN_2"/>
    <property type="match status" value="1"/>
</dbReference>
<name>A0A667ZK64_9TELE</name>
<dbReference type="InterPro" id="IPR000203">
    <property type="entry name" value="GPS"/>
</dbReference>
<feature type="disulfide bond" evidence="11">
    <location>
        <begin position="1158"/>
        <end position="1171"/>
    </location>
</feature>
<dbReference type="InterPro" id="IPR003915">
    <property type="entry name" value="PKD_2"/>
</dbReference>
<evidence type="ECO:0000256" key="14">
    <source>
        <dbReference type="SAM" id="Phobius"/>
    </source>
</evidence>
<organism evidence="19 20">
    <name type="scientific">Myripristis murdjan</name>
    <name type="common">pinecone soldierfish</name>
    <dbReference type="NCBI Taxonomy" id="586833"/>
    <lineage>
        <taxon>Eukaryota</taxon>
        <taxon>Metazoa</taxon>
        <taxon>Chordata</taxon>
        <taxon>Craniata</taxon>
        <taxon>Vertebrata</taxon>
        <taxon>Euteleostomi</taxon>
        <taxon>Actinopterygii</taxon>
        <taxon>Neopterygii</taxon>
        <taxon>Teleostei</taxon>
        <taxon>Neoteleostei</taxon>
        <taxon>Acanthomorphata</taxon>
        <taxon>Holocentriformes</taxon>
        <taxon>Holocentridae</taxon>
        <taxon>Myripristis</taxon>
    </lineage>
</organism>
<dbReference type="Pfam" id="PF02140">
    <property type="entry name" value="SUEL_Lectin"/>
    <property type="match status" value="1"/>
</dbReference>
<protein>
    <submittedName>
        <fullName evidence="19">Polycystic kidney disease 1 like 2a</fullName>
    </submittedName>
</protein>
<dbReference type="Gene3D" id="2.60.120.740">
    <property type="match status" value="1"/>
</dbReference>
<evidence type="ECO:0000256" key="10">
    <source>
        <dbReference type="ARBA" id="ARBA00023180"/>
    </source>
</evidence>
<feature type="region of interest" description="Disordered" evidence="13">
    <location>
        <begin position="1560"/>
        <end position="1591"/>
    </location>
</feature>
<evidence type="ECO:0000256" key="8">
    <source>
        <dbReference type="ARBA" id="ARBA00023136"/>
    </source>
</evidence>
<dbReference type="Pfam" id="PF00059">
    <property type="entry name" value="Lectin_C"/>
    <property type="match status" value="1"/>
</dbReference>
<dbReference type="CDD" id="cd22831">
    <property type="entry name" value="Gal_Rha_Lectin_PKD1L2"/>
    <property type="match status" value="1"/>
</dbReference>
<dbReference type="GO" id="GO:0005262">
    <property type="term" value="F:calcium channel activity"/>
    <property type="evidence" value="ECO:0007669"/>
    <property type="project" value="TreeGrafter"/>
</dbReference>
<evidence type="ECO:0000256" key="15">
    <source>
        <dbReference type="SAM" id="SignalP"/>
    </source>
</evidence>
<feature type="transmembrane region" description="Helical" evidence="14">
    <location>
        <begin position="1437"/>
        <end position="1459"/>
    </location>
</feature>
<evidence type="ECO:0000256" key="9">
    <source>
        <dbReference type="ARBA" id="ARBA00023157"/>
    </source>
</evidence>
<dbReference type="PANTHER" id="PTHR10877">
    <property type="entry name" value="POLYCYSTIN FAMILY MEMBER"/>
    <property type="match status" value="1"/>
</dbReference>
<dbReference type="PROSITE" id="PS50095">
    <property type="entry name" value="PLAT"/>
    <property type="match status" value="1"/>
</dbReference>
<evidence type="ECO:0000256" key="2">
    <source>
        <dbReference type="ARBA" id="ARBA00007200"/>
    </source>
</evidence>
<dbReference type="Gene3D" id="2.60.60.20">
    <property type="entry name" value="PLAT/LH2 domain"/>
    <property type="match status" value="1"/>
</dbReference>
<keyword evidence="5" id="KW-0430">Lectin</keyword>
<dbReference type="GO" id="GO:0050982">
    <property type="term" value="P:detection of mechanical stimulus"/>
    <property type="evidence" value="ECO:0007669"/>
    <property type="project" value="TreeGrafter"/>
</dbReference>
<keyword evidence="8 14" id="KW-0472">Membrane</keyword>
<feature type="transmembrane region" description="Helical" evidence="14">
    <location>
        <begin position="729"/>
        <end position="749"/>
    </location>
</feature>
<dbReference type="InterPro" id="IPR001304">
    <property type="entry name" value="C-type_lectin-like"/>
</dbReference>
<evidence type="ECO:0000256" key="3">
    <source>
        <dbReference type="ARBA" id="ARBA00022692"/>
    </source>
</evidence>
<keyword evidence="4 15" id="KW-0732">Signal</keyword>
<dbReference type="FunFam" id="1.10.287.70:FF:000086">
    <property type="entry name" value="Polycystic kidney disease 2"/>
    <property type="match status" value="1"/>
</dbReference>
<feature type="domain" description="SUEL-type lectin" evidence="18">
    <location>
        <begin position="166"/>
        <end position="258"/>
    </location>
</feature>
<dbReference type="FunFam" id="2.60.60.20:FF:000008">
    <property type="entry name" value="Polycystic kidney disease 1-like 2, isoform CRA_a"/>
    <property type="match status" value="1"/>
</dbReference>
<evidence type="ECO:0000256" key="4">
    <source>
        <dbReference type="ARBA" id="ARBA00022729"/>
    </source>
</evidence>
<keyword evidence="9" id="KW-1015">Disulfide bond</keyword>
<evidence type="ECO:0000313" key="20">
    <source>
        <dbReference type="Proteomes" id="UP000472263"/>
    </source>
</evidence>
<feature type="transmembrane region" description="Helical" evidence="14">
    <location>
        <begin position="1348"/>
        <end position="1370"/>
    </location>
</feature>
<feature type="domain" description="C-type lectin" evidence="16">
    <location>
        <begin position="37"/>
        <end position="158"/>
    </location>
</feature>
<feature type="transmembrane region" description="Helical" evidence="14">
    <location>
        <begin position="1304"/>
        <end position="1328"/>
    </location>
</feature>
<feature type="chain" id="PRO_5025566639" evidence="15">
    <location>
        <begin position="21"/>
        <end position="1591"/>
    </location>
</feature>
<dbReference type="PANTHER" id="PTHR10877:SF134">
    <property type="entry name" value="POLYCYSTIN-1-LIKE PROTEIN 2"/>
    <property type="match status" value="1"/>
</dbReference>
<dbReference type="GO" id="GO:0030246">
    <property type="term" value="F:carbohydrate binding"/>
    <property type="evidence" value="ECO:0007669"/>
    <property type="project" value="UniProtKB-KW"/>
</dbReference>
<feature type="transmembrane region" description="Helical" evidence="14">
    <location>
        <begin position="1397"/>
        <end position="1417"/>
    </location>
</feature>
<dbReference type="SMART" id="SM00303">
    <property type="entry name" value="GPS"/>
    <property type="match status" value="1"/>
</dbReference>
<dbReference type="InterPro" id="IPR042060">
    <property type="entry name" value="PLAT_polycystin1"/>
</dbReference>
<dbReference type="InterPro" id="IPR016186">
    <property type="entry name" value="C-type_lectin-like/link_sf"/>
</dbReference>
<comment type="caution">
    <text evidence="12">Lacks conserved residue(s) required for the propagation of feature annotation.</text>
</comment>
<dbReference type="CDD" id="cd01752">
    <property type="entry name" value="PLAT_polycystin"/>
    <property type="match status" value="1"/>
</dbReference>
<evidence type="ECO:0000256" key="7">
    <source>
        <dbReference type="ARBA" id="ARBA00022989"/>
    </source>
</evidence>
<evidence type="ECO:0000259" key="16">
    <source>
        <dbReference type="PROSITE" id="PS50041"/>
    </source>
</evidence>
<feature type="transmembrane region" description="Helical" evidence="14">
    <location>
        <begin position="1272"/>
        <end position="1292"/>
    </location>
</feature>
<evidence type="ECO:0000256" key="13">
    <source>
        <dbReference type="SAM" id="MobiDB-lite"/>
    </source>
</evidence>
<feature type="transmembrane region" description="Helical" evidence="14">
    <location>
        <begin position="935"/>
        <end position="961"/>
    </location>
</feature>
<feature type="transmembrane region" description="Helical" evidence="14">
    <location>
        <begin position="1062"/>
        <end position="1084"/>
    </location>
</feature>
<dbReference type="Gene3D" id="2.60.220.50">
    <property type="match status" value="1"/>
</dbReference>
<evidence type="ECO:0000259" key="18">
    <source>
        <dbReference type="PROSITE" id="PS50228"/>
    </source>
</evidence>
<dbReference type="Gene3D" id="3.10.100.10">
    <property type="entry name" value="Mannose-Binding Protein A, subunit A"/>
    <property type="match status" value="1"/>
</dbReference>
<dbReference type="Pfam" id="PF20519">
    <property type="entry name" value="Polycystin_dom"/>
    <property type="match status" value="1"/>
</dbReference>
<keyword evidence="10" id="KW-0325">Glycoprotein</keyword>
<evidence type="ECO:0000256" key="11">
    <source>
        <dbReference type="PIRSR" id="PIRSR603915-2"/>
    </source>
</evidence>
<feature type="signal peptide" evidence="15">
    <location>
        <begin position="1"/>
        <end position="20"/>
    </location>
</feature>
<gene>
    <name evidence="19" type="primary">LOC115380200</name>
</gene>
<keyword evidence="6" id="KW-0677">Repeat</keyword>
<dbReference type="PROSITE" id="PS50228">
    <property type="entry name" value="SUEL_LECTIN"/>
    <property type="match status" value="1"/>
</dbReference>
<dbReference type="SMART" id="SM00308">
    <property type="entry name" value="LH2"/>
    <property type="match status" value="1"/>
</dbReference>
<evidence type="ECO:0000259" key="17">
    <source>
        <dbReference type="PROSITE" id="PS50095"/>
    </source>
</evidence>
<sequence length="1591" mass="179371">MYRPVPFLPILVTLSCLSRAEVETEAAVSCPESQQAFGGSCYEFVSEQHSFLGAQAWCELSGGHLAFILNEETQYFLQEHIDPERDWWLGLAPPAFPNLQDSTAVEDALSWLNGSHVSYSNWVRSPRPGSGCGHIVRNSGFQWEATGDCGKKLHFVCQFESGRSIVCAGHNATLQCGTGQIIEIDGAFYGRKTGHYCRSGLPPPAASTQGQCGWVDVVDSLAGYCHGRQVCQAIAAVDSFAEPCPGLGSYLSVDYHCEDGQYRQKFKIRTNNLIFQMGNNNFYIYIRLQSCALPSTFGSGNISGLVGALSLTREDGSNIPVGNLTEDVEIFCANILSPLLSQLYHYYCLWYTLEATLAVLRICPSHVCVPVKIEPSEDPLPFMLLLGHEEYPTSTNYVAMTRMPQQGATQEERYTWLLEPKDLKGNTGKHYLLVRPIVGPGIKTVNASLSITSIASHCKYWDESKSDWSDYGCRVGVQTTSLVTQCLCTHLTFFGSSFFVTPNLIDLSRTAELFGTFAENPVVVCFVGALFVAYLIVVVWARRKDIQDRAKVNVTVLKDNDPRDEYRYILSVSTGHRQGASTSSQVTITLLGTEGDSEPHHLTNPKTHVFERGGVDMFMLTTPFSLGQLQSIRLWHNNSGRHPDWYVNKVLVQDLQTEQKWHFLCNSWLGIDVGDCTVDKVFPVATEMDLQRFSNLFFMKTAKDFSDGHLWFSVISRPPSSTFTRVQRVSCCFSLLLCTMLTSLMFWGIPTDPSEQTMDLGHFEFTWQQFMIGVQSSLIMFPVNLFIVSIFRNVRPHEMSCIKAKPDSAEQENTSHITCSQSAASNMEVNGITLDTVIKVRFRKNVFPEGSVSAHRETAVEGIEKKSNKTQYLYRQLCHIDKELSLLGSSGFPDPDSYDQAVQQVQGMKGLLEDQLFTSNSGGCKMKRVCCQGGLPWWFVFVGWLLIIVTSCVAGFFTMLYGLKFGKERSISWLISMVVSFFQSLLIIQPLKVLCFAVFFSLVLKKVEEEVVYENLQFVKADTNLDNHKVAQTISRDSRVYQPPSPVDIDMMRRNKIKEKKAFALIWEILTYMGFMWMLLLVAYGQRDQNAFFLNRHVQQSFRKGISDSMSLRDVFTWANTSLLSNLFGIYPGFITDGNSKLVGNARFRQVRVQKSSCKTARPLLQFVPDCHAPYSWEDEDMGSYGSGWNGSVADNSSQSPPDPWMYQTQAQLRAHPIWGKVAFYRGGGFVVELGPDLQNASSTLQHLFENTWLDMYTRAIFVEFTVYNANVNLFCIVTLLLETTAIGAFQFRSEQQSVRLYQFPGGFHIFVLAAEIIYYLFILYYMFLQGKLMKQQRWAYFRSMWNLLELAIILISWIALAVFITRTLLGDRNVNYYHNHKDQFASFHETATADSVLRYVIAFLVLLATVKLWHLFRLNSKVNLITATLQRAWTEISGFLMIMLIMFLAYSITSNLLYGGTLSSYTTLMDALLTMISLQLGIFNYEEVLNYNLFVSALLIGSCVVFMTFVVLNLLISVILVALSHEQIHHKPSDEEEIVDMMLTKLCSLFGITYKEATNSSSPEVNGSPDSARNNGRGILNNSLTDPNTF</sequence>
<dbReference type="InterPro" id="IPR051223">
    <property type="entry name" value="Polycystin"/>
</dbReference>
<feature type="domain" description="PLAT" evidence="17">
    <location>
        <begin position="566"/>
        <end position="683"/>
    </location>
</feature>
<dbReference type="InterPro" id="IPR043159">
    <property type="entry name" value="Lectin_gal-bd_sf"/>
</dbReference>
<dbReference type="SUPFAM" id="SSF49723">
    <property type="entry name" value="Lipase/lipooxygenase domain (PLAT/LH2 domain)"/>
    <property type="match status" value="1"/>
</dbReference>
<feature type="transmembrane region" description="Helical" evidence="14">
    <location>
        <begin position="1498"/>
        <end position="1524"/>
    </location>
</feature>
<dbReference type="PRINTS" id="PR01433">
    <property type="entry name" value="POLYCYSTIN2"/>
</dbReference>
<dbReference type="InterPro" id="IPR016187">
    <property type="entry name" value="CTDL_fold"/>
</dbReference>
<dbReference type="CDD" id="cd00037">
    <property type="entry name" value="CLECT"/>
    <property type="match status" value="1"/>
</dbReference>
<reference evidence="19" key="3">
    <citation type="submission" date="2025-09" db="UniProtKB">
        <authorList>
            <consortium name="Ensembl"/>
        </authorList>
    </citation>
    <scope>IDENTIFICATION</scope>
</reference>
<dbReference type="InterPro" id="IPR001024">
    <property type="entry name" value="PLAT/LH2_dom"/>
</dbReference>
<feature type="transmembrane region" description="Helical" evidence="14">
    <location>
        <begin position="521"/>
        <end position="541"/>
    </location>
</feature>
<dbReference type="InterPro" id="IPR000922">
    <property type="entry name" value="Lectin_gal-bd_dom"/>
</dbReference>